<dbReference type="AlphaFoldDB" id="A0A433B8N4"/>
<gene>
    <name evidence="1" type="ORF">BC936DRAFT_139972</name>
</gene>
<evidence type="ECO:0000313" key="1">
    <source>
        <dbReference type="EMBL" id="RUP11528.1"/>
    </source>
</evidence>
<comment type="caution">
    <text evidence="1">The sequence shown here is derived from an EMBL/GenBank/DDBJ whole genome shotgun (WGS) entry which is preliminary data.</text>
</comment>
<accession>A0A433B8N4</accession>
<proteinExistence type="predicted"/>
<organism evidence="1 2">
    <name type="scientific">Jimgerdemannia flammicorona</name>
    <dbReference type="NCBI Taxonomy" id="994334"/>
    <lineage>
        <taxon>Eukaryota</taxon>
        <taxon>Fungi</taxon>
        <taxon>Fungi incertae sedis</taxon>
        <taxon>Mucoromycota</taxon>
        <taxon>Mucoromycotina</taxon>
        <taxon>Endogonomycetes</taxon>
        <taxon>Endogonales</taxon>
        <taxon>Endogonaceae</taxon>
        <taxon>Jimgerdemannia</taxon>
    </lineage>
</organism>
<evidence type="ECO:0000313" key="2">
    <source>
        <dbReference type="Proteomes" id="UP000268093"/>
    </source>
</evidence>
<dbReference type="OrthoDB" id="1723750at2759"/>
<dbReference type="Proteomes" id="UP000268093">
    <property type="component" value="Unassembled WGS sequence"/>
</dbReference>
<name>A0A433B8N4_9FUNG</name>
<feature type="non-terminal residue" evidence="1">
    <location>
        <position position="97"/>
    </location>
</feature>
<keyword evidence="2" id="KW-1185">Reference proteome</keyword>
<sequence length="97" mass="10578">MYKRSLTDVKFQAAQEDDLAANDGMPRVFELVEKSDLVKGVYEAPVAFGEATAPVEADIELPEGRMREVLECVARRSRMFAGDWAGLVVGSIVGMIG</sequence>
<dbReference type="EMBL" id="RBNI01016162">
    <property type="protein sequence ID" value="RUP11528.1"/>
    <property type="molecule type" value="Genomic_DNA"/>
</dbReference>
<reference evidence="1 2" key="1">
    <citation type="journal article" date="2018" name="New Phytol.">
        <title>Phylogenomics of Endogonaceae and evolution of mycorrhizas within Mucoromycota.</title>
        <authorList>
            <person name="Chang Y."/>
            <person name="Desiro A."/>
            <person name="Na H."/>
            <person name="Sandor L."/>
            <person name="Lipzen A."/>
            <person name="Clum A."/>
            <person name="Barry K."/>
            <person name="Grigoriev I.V."/>
            <person name="Martin F.M."/>
            <person name="Stajich J.E."/>
            <person name="Smith M.E."/>
            <person name="Bonito G."/>
            <person name="Spatafora J.W."/>
        </authorList>
    </citation>
    <scope>NUCLEOTIDE SEQUENCE [LARGE SCALE GENOMIC DNA]</scope>
    <source>
        <strain evidence="1 2">GMNB39</strain>
    </source>
</reference>
<protein>
    <submittedName>
        <fullName evidence="1">Uncharacterized protein</fullName>
    </submittedName>
</protein>